<protein>
    <submittedName>
        <fullName evidence="1">Thioredoxin reductase</fullName>
    </submittedName>
</protein>
<name>A0AAN6PF03_9PEZI</name>
<dbReference type="AlphaFoldDB" id="A0AAN6PF03"/>
<keyword evidence="2" id="KW-1185">Reference proteome</keyword>
<evidence type="ECO:0000313" key="2">
    <source>
        <dbReference type="Proteomes" id="UP001303115"/>
    </source>
</evidence>
<evidence type="ECO:0000313" key="1">
    <source>
        <dbReference type="EMBL" id="KAK4038041.1"/>
    </source>
</evidence>
<proteinExistence type="predicted"/>
<comment type="caution">
    <text evidence="1">The sequence shown here is derived from an EMBL/GenBank/DDBJ whole genome shotgun (WGS) entry which is preliminary data.</text>
</comment>
<organism evidence="1 2">
    <name type="scientific">Parachaetomium inaequale</name>
    <dbReference type="NCBI Taxonomy" id="2588326"/>
    <lineage>
        <taxon>Eukaryota</taxon>
        <taxon>Fungi</taxon>
        <taxon>Dikarya</taxon>
        <taxon>Ascomycota</taxon>
        <taxon>Pezizomycotina</taxon>
        <taxon>Sordariomycetes</taxon>
        <taxon>Sordariomycetidae</taxon>
        <taxon>Sordariales</taxon>
        <taxon>Chaetomiaceae</taxon>
        <taxon>Parachaetomium</taxon>
    </lineage>
</organism>
<dbReference type="Proteomes" id="UP001303115">
    <property type="component" value="Unassembled WGS sequence"/>
</dbReference>
<reference evidence="2" key="1">
    <citation type="journal article" date="2023" name="Mol. Phylogenet. Evol.">
        <title>Genome-scale phylogeny and comparative genomics of the fungal order Sordariales.</title>
        <authorList>
            <person name="Hensen N."/>
            <person name="Bonometti L."/>
            <person name="Westerberg I."/>
            <person name="Brannstrom I.O."/>
            <person name="Guillou S."/>
            <person name="Cros-Aarteil S."/>
            <person name="Calhoun S."/>
            <person name="Haridas S."/>
            <person name="Kuo A."/>
            <person name="Mondo S."/>
            <person name="Pangilinan J."/>
            <person name="Riley R."/>
            <person name="LaButti K."/>
            <person name="Andreopoulos B."/>
            <person name="Lipzen A."/>
            <person name="Chen C."/>
            <person name="Yan M."/>
            <person name="Daum C."/>
            <person name="Ng V."/>
            <person name="Clum A."/>
            <person name="Steindorff A."/>
            <person name="Ohm R.A."/>
            <person name="Martin F."/>
            <person name="Silar P."/>
            <person name="Natvig D.O."/>
            <person name="Lalanne C."/>
            <person name="Gautier V."/>
            <person name="Ament-Velasquez S.L."/>
            <person name="Kruys A."/>
            <person name="Hutchinson M.I."/>
            <person name="Powell A.J."/>
            <person name="Barry K."/>
            <person name="Miller A.N."/>
            <person name="Grigoriev I.V."/>
            <person name="Debuchy R."/>
            <person name="Gladieux P."/>
            <person name="Hiltunen Thoren M."/>
            <person name="Johannesson H."/>
        </authorList>
    </citation>
    <scope>NUCLEOTIDE SEQUENCE [LARGE SCALE GENOMIC DNA]</scope>
    <source>
        <strain evidence="2">CBS 284.82</strain>
    </source>
</reference>
<sequence>MSDREGEQLADSLATALNAAGIPCVLWGHCLLSAHGVPTYTAAIDLVVPDAEFAAAREILATNCANFTQPLFACPDPTTCPKISPTRPHPPSAFHLHIQGATSHLVTSAVCLFLQSETLWFLPPFDASLASPRAHQLPRYLALASDRTALPPYRIGMGRGVFDNNQTVVLVPKSHILLEALMRIMARELGKRCGDQAVQTFSYIELYVDRDGFLDVDLLPLPFGKIYKNFKGGVVPVKDCLLKLRRAVGIAVEPNMYR</sequence>
<dbReference type="EMBL" id="MU854441">
    <property type="protein sequence ID" value="KAK4038041.1"/>
    <property type="molecule type" value="Genomic_DNA"/>
</dbReference>
<accession>A0AAN6PF03</accession>
<gene>
    <name evidence="1" type="ORF">C8A01DRAFT_17805</name>
</gene>